<keyword evidence="7 8" id="KW-0472">Membrane</keyword>
<dbReference type="AlphaFoldDB" id="A0A6P4EZ18"/>
<feature type="transmembrane region" description="Helical" evidence="10">
    <location>
        <begin position="111"/>
        <end position="131"/>
    </location>
</feature>
<dbReference type="InterPro" id="IPR050391">
    <property type="entry name" value="Mito_Metabolite_Transporter"/>
</dbReference>
<evidence type="ECO:0000256" key="1">
    <source>
        <dbReference type="ARBA" id="ARBA00004141"/>
    </source>
</evidence>
<dbReference type="GeneID" id="108046674"/>
<evidence type="ECO:0000256" key="2">
    <source>
        <dbReference type="ARBA" id="ARBA00006375"/>
    </source>
</evidence>
<keyword evidence="3 9" id="KW-0813">Transport</keyword>
<dbReference type="Pfam" id="PF00153">
    <property type="entry name" value="Mito_carr"/>
    <property type="match status" value="2"/>
</dbReference>
<dbReference type="OMA" id="RNYRNFW"/>
<evidence type="ECO:0000256" key="3">
    <source>
        <dbReference type="ARBA" id="ARBA00022448"/>
    </source>
</evidence>
<dbReference type="InterPro" id="IPR018108">
    <property type="entry name" value="MCP_transmembrane"/>
</dbReference>
<comment type="subcellular location">
    <subcellularLocation>
        <location evidence="1">Membrane</location>
        <topology evidence="1">Multi-pass membrane protein</topology>
    </subcellularLocation>
</comment>
<dbReference type="PANTHER" id="PTHR45618">
    <property type="entry name" value="MITOCHONDRIAL DICARBOXYLATE CARRIER-RELATED"/>
    <property type="match status" value="1"/>
</dbReference>
<proteinExistence type="inferred from homology"/>
<reference evidence="11" key="3">
    <citation type="submission" date="2025-05" db="UniProtKB">
        <authorList>
            <consortium name="EnsemblMetazoa"/>
        </authorList>
    </citation>
    <scope>IDENTIFICATION</scope>
</reference>
<reference evidence="12" key="1">
    <citation type="journal article" date="2021" name="Elife">
        <title>Highly contiguous assemblies of 101 drosophilid genomes.</title>
        <authorList>
            <person name="Kim B.Y."/>
            <person name="Wang J.R."/>
            <person name="Miller D.E."/>
            <person name="Barmina O."/>
            <person name="Delaney E."/>
            <person name="Thompson A."/>
            <person name="Comeault A.A."/>
            <person name="Peede D."/>
            <person name="D'Agostino E.R."/>
            <person name="Pelaez J."/>
            <person name="Aguilar J.M."/>
            <person name="Haji D."/>
            <person name="Matsunaga T."/>
            <person name="Armstrong E.E."/>
            <person name="Zych M."/>
            <person name="Ogawa Y."/>
            <person name="Stamenkovic-Radak M."/>
            <person name="Jelic M."/>
            <person name="Veselinovic M.S."/>
            <person name="Tanaskovic M."/>
            <person name="Eric P."/>
            <person name="Gao J.J."/>
            <person name="Katoh T.K."/>
            <person name="Toda M.J."/>
            <person name="Watabe H."/>
            <person name="Watada M."/>
            <person name="Davis J.S."/>
            <person name="Moyle L.C."/>
            <person name="Manoli G."/>
            <person name="Bertolini E."/>
            <person name="Kostal V."/>
            <person name="Hawley R.S."/>
            <person name="Takahashi A."/>
            <person name="Jones C.D."/>
            <person name="Price D.K."/>
            <person name="Whiteman N."/>
            <person name="Kopp A."/>
            <person name="Matute D.R."/>
            <person name="Petrov D.A."/>
        </authorList>
    </citation>
    <scope>NUCLEOTIDE SEQUENCE [LARGE SCALE GENOMIC DNA]</scope>
</reference>
<keyword evidence="4 8" id="KW-0812">Transmembrane</keyword>
<dbReference type="OrthoDB" id="1924968at2759"/>
<dbReference type="SUPFAM" id="SSF103506">
    <property type="entry name" value="Mitochondrial carrier"/>
    <property type="match status" value="1"/>
</dbReference>
<evidence type="ECO:0000313" key="12">
    <source>
        <dbReference type="Proteomes" id="UP001652680"/>
    </source>
</evidence>
<dbReference type="EnsemblMetazoa" id="XM_017126520.2">
    <property type="protein sequence ID" value="XP_016982009.1"/>
    <property type="gene ID" value="LOC108046674"/>
</dbReference>
<keyword evidence="5" id="KW-0677">Repeat</keyword>
<evidence type="ECO:0000256" key="8">
    <source>
        <dbReference type="PROSITE-ProRule" id="PRU00282"/>
    </source>
</evidence>
<feature type="repeat" description="Solcar" evidence="8">
    <location>
        <begin position="20"/>
        <end position="97"/>
    </location>
</feature>
<evidence type="ECO:0000256" key="5">
    <source>
        <dbReference type="ARBA" id="ARBA00022737"/>
    </source>
</evidence>
<evidence type="ECO:0000256" key="6">
    <source>
        <dbReference type="ARBA" id="ARBA00022989"/>
    </source>
</evidence>
<dbReference type="Proteomes" id="UP001652680">
    <property type="component" value="Unassembled WGS sequence"/>
</dbReference>
<feature type="transmembrane region" description="Helical" evidence="10">
    <location>
        <begin position="261"/>
        <end position="286"/>
    </location>
</feature>
<feature type="repeat" description="Solcar" evidence="8">
    <location>
        <begin position="203"/>
        <end position="289"/>
    </location>
</feature>
<name>A0A6P4EZ18_DRORH</name>
<organism evidence="13">
    <name type="scientific">Drosophila rhopaloa</name>
    <name type="common">Fruit fly</name>
    <dbReference type="NCBI Taxonomy" id="1041015"/>
    <lineage>
        <taxon>Eukaryota</taxon>
        <taxon>Metazoa</taxon>
        <taxon>Ecdysozoa</taxon>
        <taxon>Arthropoda</taxon>
        <taxon>Hexapoda</taxon>
        <taxon>Insecta</taxon>
        <taxon>Pterygota</taxon>
        <taxon>Neoptera</taxon>
        <taxon>Endopterygota</taxon>
        <taxon>Diptera</taxon>
        <taxon>Brachycera</taxon>
        <taxon>Muscomorpha</taxon>
        <taxon>Ephydroidea</taxon>
        <taxon>Drosophilidae</taxon>
        <taxon>Drosophila</taxon>
        <taxon>Sophophora</taxon>
    </lineage>
</organism>
<evidence type="ECO:0000256" key="4">
    <source>
        <dbReference type="ARBA" id="ARBA00022692"/>
    </source>
</evidence>
<dbReference type="GO" id="GO:0016020">
    <property type="term" value="C:membrane"/>
    <property type="evidence" value="ECO:0007669"/>
    <property type="project" value="UniProtKB-SubCell"/>
</dbReference>
<dbReference type="PROSITE" id="PS50920">
    <property type="entry name" value="SOLCAR"/>
    <property type="match status" value="2"/>
</dbReference>
<feature type="transmembrane region" description="Helical" evidence="10">
    <location>
        <begin position="69"/>
        <end position="91"/>
    </location>
</feature>
<dbReference type="RefSeq" id="XP_016982009.1">
    <property type="nucleotide sequence ID" value="XM_017126520.1"/>
</dbReference>
<accession>A0A6P4EZ18</accession>
<reference evidence="13" key="2">
    <citation type="submission" date="2025-04" db="UniProtKB">
        <authorList>
            <consortium name="RefSeq"/>
        </authorList>
    </citation>
    <scope>IDENTIFICATION</scope>
</reference>
<keyword evidence="6 10" id="KW-1133">Transmembrane helix</keyword>
<evidence type="ECO:0000256" key="10">
    <source>
        <dbReference type="SAM" id="Phobius"/>
    </source>
</evidence>
<gene>
    <name evidence="13" type="primary">LOC108046674</name>
    <name evidence="11" type="synonym">108046674</name>
</gene>
<dbReference type="Gene3D" id="1.50.40.10">
    <property type="entry name" value="Mitochondrial carrier domain"/>
    <property type="match status" value="2"/>
</dbReference>
<protein>
    <submittedName>
        <fullName evidence="13">Uncharacterized protein LOC108046674</fullName>
    </submittedName>
</protein>
<evidence type="ECO:0000256" key="7">
    <source>
        <dbReference type="ARBA" id="ARBA00023136"/>
    </source>
</evidence>
<evidence type="ECO:0000313" key="13">
    <source>
        <dbReference type="RefSeq" id="XP_016982009.1"/>
    </source>
</evidence>
<dbReference type="InterPro" id="IPR023395">
    <property type="entry name" value="MCP_dom_sf"/>
</dbReference>
<evidence type="ECO:0000256" key="9">
    <source>
        <dbReference type="RuleBase" id="RU000488"/>
    </source>
</evidence>
<keyword evidence="12" id="KW-1185">Reference proteome</keyword>
<comment type="similarity">
    <text evidence="2 9">Belongs to the mitochondrial carrier (TC 2.A.29) family.</text>
</comment>
<evidence type="ECO:0000313" key="11">
    <source>
        <dbReference type="EnsemblMetazoa" id="XP_016982009.1"/>
    </source>
</evidence>
<sequence>MNNSDAGSTMEQFAKMPVHVGFLIKMAAQLLSHPMELVRVNIQANVIHHNRLTVMHMIRLMARNGLPGFYYGIVASGLRCTVHTLSSYLLFYNLRDNEYVMMIRPYNTSAVLGVTGFWGGLLATPFAKLAVIRQADLTRGPFQRRNYRNFLSGLKCMYRKGGFIYLFNGWRINCFTSTSVAMLYKPVSEQVHTLISRFHGLDEAWSNDLITMALTGGIITLIMTPVDGLATVTLNESSNYGRQSYRDVCQKIIRKHGYKGFIFGWKPALMALVPHTILATFVYRILVDRYIV</sequence>